<evidence type="ECO:0000256" key="2">
    <source>
        <dbReference type="ARBA" id="ARBA00023125"/>
    </source>
</evidence>
<dbReference type="InterPro" id="IPR050204">
    <property type="entry name" value="AraC_XylS_family_regulators"/>
</dbReference>
<dbReference type="Proteomes" id="UP000526083">
    <property type="component" value="Unassembled WGS sequence"/>
</dbReference>
<keyword evidence="3" id="KW-0804">Transcription</keyword>
<dbReference type="Pfam" id="PF12833">
    <property type="entry name" value="HTH_18"/>
    <property type="match status" value="1"/>
</dbReference>
<dbReference type="PANTHER" id="PTHR46796">
    <property type="entry name" value="HTH-TYPE TRANSCRIPTIONAL ACTIVATOR RHAS-RELATED"/>
    <property type="match status" value="1"/>
</dbReference>
<keyword evidence="2" id="KW-0238">DNA-binding</keyword>
<organism evidence="5 6">
    <name type="scientific">Microbacterium halimionae</name>
    <dbReference type="NCBI Taxonomy" id="1526413"/>
    <lineage>
        <taxon>Bacteria</taxon>
        <taxon>Bacillati</taxon>
        <taxon>Actinomycetota</taxon>
        <taxon>Actinomycetes</taxon>
        <taxon>Micrococcales</taxon>
        <taxon>Microbacteriaceae</taxon>
        <taxon>Microbacterium</taxon>
    </lineage>
</organism>
<comment type="caution">
    <text evidence="5">The sequence shown here is derived from an EMBL/GenBank/DDBJ whole genome shotgun (WGS) entry which is preliminary data.</text>
</comment>
<dbReference type="GO" id="GO:0003700">
    <property type="term" value="F:DNA-binding transcription factor activity"/>
    <property type="evidence" value="ECO:0007669"/>
    <property type="project" value="InterPro"/>
</dbReference>
<evidence type="ECO:0000259" key="4">
    <source>
        <dbReference type="PROSITE" id="PS01124"/>
    </source>
</evidence>
<protein>
    <submittedName>
        <fullName evidence="5">Transcriptional regulator GlxA family with amidase domain</fullName>
    </submittedName>
</protein>
<dbReference type="PROSITE" id="PS01124">
    <property type="entry name" value="HTH_ARAC_FAMILY_2"/>
    <property type="match status" value="1"/>
</dbReference>
<dbReference type="InterPro" id="IPR018060">
    <property type="entry name" value="HTH_AraC"/>
</dbReference>
<dbReference type="RefSeq" id="WP_167044863.1">
    <property type="nucleotide sequence ID" value="NZ_JAAOZB010000001.1"/>
</dbReference>
<proteinExistence type="predicted"/>
<dbReference type="Gene3D" id="1.10.10.60">
    <property type="entry name" value="Homeodomain-like"/>
    <property type="match status" value="1"/>
</dbReference>
<sequence length="132" mass="15097">MTTTRRAQLRVRALQVISEQCWDPQFDEDALAGVLGVSRKTLDRTFSEGESVAYAIGRARVQRVRRSLLCGQCRSLTVASEGAGFTNLSAMKFHFRRVFDETPLQLQRRLRQQEEDVSRAHRWGRGTTGVWL</sequence>
<name>A0A7W3JRD2_9MICO</name>
<keyword evidence="1" id="KW-0805">Transcription regulation</keyword>
<gene>
    <name evidence="5" type="ORF">FHX48_002666</name>
</gene>
<feature type="domain" description="HTH araC/xylS-type" evidence="4">
    <location>
        <begin position="11"/>
        <end position="109"/>
    </location>
</feature>
<dbReference type="EMBL" id="JACGWY010000008">
    <property type="protein sequence ID" value="MBA8817561.1"/>
    <property type="molecule type" value="Genomic_DNA"/>
</dbReference>
<dbReference type="SMART" id="SM00342">
    <property type="entry name" value="HTH_ARAC"/>
    <property type="match status" value="1"/>
</dbReference>
<keyword evidence="6" id="KW-1185">Reference proteome</keyword>
<evidence type="ECO:0000256" key="3">
    <source>
        <dbReference type="ARBA" id="ARBA00023163"/>
    </source>
</evidence>
<evidence type="ECO:0000313" key="6">
    <source>
        <dbReference type="Proteomes" id="UP000526083"/>
    </source>
</evidence>
<reference evidence="5 6" key="1">
    <citation type="submission" date="2020-07" db="EMBL/GenBank/DDBJ databases">
        <title>Sequencing the genomes of 1000 actinobacteria strains.</title>
        <authorList>
            <person name="Klenk H.-P."/>
        </authorList>
    </citation>
    <scope>NUCLEOTIDE SEQUENCE [LARGE SCALE GENOMIC DNA]</scope>
    <source>
        <strain evidence="5 6">DSM 27576</strain>
    </source>
</reference>
<dbReference type="AlphaFoldDB" id="A0A7W3JRD2"/>
<accession>A0A7W3JRD2</accession>
<dbReference type="GO" id="GO:0043565">
    <property type="term" value="F:sequence-specific DNA binding"/>
    <property type="evidence" value="ECO:0007669"/>
    <property type="project" value="InterPro"/>
</dbReference>
<evidence type="ECO:0000313" key="5">
    <source>
        <dbReference type="EMBL" id="MBA8817561.1"/>
    </source>
</evidence>
<evidence type="ECO:0000256" key="1">
    <source>
        <dbReference type="ARBA" id="ARBA00023015"/>
    </source>
</evidence>